<comment type="caution">
    <text evidence="1">The sequence shown here is derived from an EMBL/GenBank/DDBJ whole genome shotgun (WGS) entry which is preliminary data.</text>
</comment>
<keyword evidence="2" id="KW-1185">Reference proteome</keyword>
<evidence type="ECO:0008006" key="3">
    <source>
        <dbReference type="Google" id="ProtNLM"/>
    </source>
</evidence>
<evidence type="ECO:0000313" key="2">
    <source>
        <dbReference type="Proteomes" id="UP000295718"/>
    </source>
</evidence>
<evidence type="ECO:0000313" key="1">
    <source>
        <dbReference type="EMBL" id="TCL57651.1"/>
    </source>
</evidence>
<sequence length="199" mass="22407">MAKVKSTINKWKCEKKVIIHMKKFKNILRDKQGMSTLLTASLVLVLLLLLCVISEFFRLSITASGVRNSLQEAVISVATTNYNEVYNGLREGYSGGYYLDEDGWVENLDYGDIYSQLDRTLGTNPYNGYQVKWQGEGYEFRISGLEVSIKNVPLTPGSAGQNFEAEAAVQLEVPLSFGWENLPPLQMKIKTKAAYMPKF</sequence>
<reference evidence="1 2" key="1">
    <citation type="submission" date="2019-03" db="EMBL/GenBank/DDBJ databases">
        <title>Genomic Encyclopedia of Type Strains, Phase IV (KMG-IV): sequencing the most valuable type-strain genomes for metagenomic binning, comparative biology and taxonomic classification.</title>
        <authorList>
            <person name="Goeker M."/>
        </authorList>
    </citation>
    <scope>NUCLEOTIDE SEQUENCE [LARGE SCALE GENOMIC DNA]</scope>
    <source>
        <strain evidence="1 2">DSM 100556</strain>
    </source>
</reference>
<dbReference type="EMBL" id="SLUO01000008">
    <property type="protein sequence ID" value="TCL57651.1"/>
    <property type="molecule type" value="Genomic_DNA"/>
</dbReference>
<proteinExistence type="predicted"/>
<protein>
    <recommendedName>
        <fullName evidence="3">PilX-like prepilin protein</fullName>
    </recommendedName>
</protein>
<gene>
    <name evidence="1" type="ORF">EDD76_108186</name>
</gene>
<accession>A0A4R1QWF0</accession>
<organism evidence="1 2">
    <name type="scientific">Kineothrix alysoides</name>
    <dbReference type="NCBI Taxonomy" id="1469948"/>
    <lineage>
        <taxon>Bacteria</taxon>
        <taxon>Bacillati</taxon>
        <taxon>Bacillota</taxon>
        <taxon>Clostridia</taxon>
        <taxon>Lachnospirales</taxon>
        <taxon>Lachnospiraceae</taxon>
        <taxon>Kineothrix</taxon>
    </lineage>
</organism>
<dbReference type="AlphaFoldDB" id="A0A4R1QWF0"/>
<dbReference type="STRING" id="1469948.GCA_000732725_03872"/>
<name>A0A4R1QWF0_9FIRM</name>
<dbReference type="Proteomes" id="UP000295718">
    <property type="component" value="Unassembled WGS sequence"/>
</dbReference>